<sequence>MNVLIVGRTKMSGSARCIGGLLPDGSSVRLTKATGHWDTNTPLQVGQVWDIDFDAATQLNPPHVEDVIVKNASLVSTSNNIAADIRSTITPWKGSIGNIFQGLLGFTGGNNGYISKYRGVPDRSTWFWEPDKDLTLRSDNKHYDYKSFFIKRGLSYVGEVPPIPVIAAGTLVRVSLARWWRPDDAPDLEERCYLQLSGWF</sequence>
<proteinExistence type="predicted"/>
<feature type="domain" description="Dual OB-containing" evidence="1">
    <location>
        <begin position="1"/>
        <end position="199"/>
    </location>
</feature>
<keyword evidence="3" id="KW-1185">Reference proteome</keyword>
<dbReference type="Proteomes" id="UP000538670">
    <property type="component" value="Unassembled WGS sequence"/>
</dbReference>
<dbReference type="EMBL" id="JACIDH010000004">
    <property type="protein sequence ID" value="MBB3879130.1"/>
    <property type="molecule type" value="Genomic_DNA"/>
</dbReference>
<evidence type="ECO:0000313" key="2">
    <source>
        <dbReference type="EMBL" id="MBB3879130.1"/>
    </source>
</evidence>
<comment type="caution">
    <text evidence="2">The sequence shown here is derived from an EMBL/GenBank/DDBJ whole genome shotgun (WGS) entry which is preliminary data.</text>
</comment>
<dbReference type="AlphaFoldDB" id="A0A7W6ACA2"/>
<reference evidence="2 3" key="1">
    <citation type="submission" date="2020-08" db="EMBL/GenBank/DDBJ databases">
        <title>Genomic Encyclopedia of Type Strains, Phase IV (KMG-IV): sequencing the most valuable type-strain genomes for metagenomic binning, comparative biology and taxonomic classification.</title>
        <authorList>
            <person name="Goeker M."/>
        </authorList>
    </citation>
    <scope>NUCLEOTIDE SEQUENCE [LARGE SCALE GENOMIC DNA]</scope>
    <source>
        <strain evidence="2 3">DSM 19512</strain>
    </source>
</reference>
<name>A0A7W6ACA2_9SPHN</name>
<dbReference type="RefSeq" id="WP_183951316.1">
    <property type="nucleotide sequence ID" value="NZ_JACIDH010000004.1"/>
</dbReference>
<gene>
    <name evidence="2" type="ORF">GGR48_001553</name>
</gene>
<dbReference type="InterPro" id="IPR054335">
    <property type="entry name" value="DuOB_dom"/>
</dbReference>
<organism evidence="2 3">
    <name type="scientific">Sphingomonas pseudosanguinis</name>
    <dbReference type="NCBI Taxonomy" id="413712"/>
    <lineage>
        <taxon>Bacteria</taxon>
        <taxon>Pseudomonadati</taxon>
        <taxon>Pseudomonadota</taxon>
        <taxon>Alphaproteobacteria</taxon>
        <taxon>Sphingomonadales</taxon>
        <taxon>Sphingomonadaceae</taxon>
        <taxon>Sphingomonas</taxon>
    </lineage>
</organism>
<evidence type="ECO:0000313" key="3">
    <source>
        <dbReference type="Proteomes" id="UP000538670"/>
    </source>
</evidence>
<evidence type="ECO:0000259" key="1">
    <source>
        <dbReference type="Pfam" id="PF22557"/>
    </source>
</evidence>
<dbReference type="Pfam" id="PF22557">
    <property type="entry name" value="DuOB"/>
    <property type="match status" value="1"/>
</dbReference>
<protein>
    <recommendedName>
        <fullName evidence="1">Dual OB-containing domain-containing protein</fullName>
    </recommendedName>
</protein>
<accession>A0A7W6ACA2</accession>